<proteinExistence type="predicted"/>
<evidence type="ECO:0000259" key="2">
    <source>
        <dbReference type="Pfam" id="PF13590"/>
    </source>
</evidence>
<feature type="chain" id="PRO_5019320090" evidence="1">
    <location>
        <begin position="21"/>
        <end position="197"/>
    </location>
</feature>
<dbReference type="Pfam" id="PF13590">
    <property type="entry name" value="DUF4136"/>
    <property type="match status" value="1"/>
</dbReference>
<feature type="signal peptide" evidence="1">
    <location>
        <begin position="1"/>
        <end position="20"/>
    </location>
</feature>
<comment type="caution">
    <text evidence="3">The sequence shown here is derived from an EMBL/GenBank/DDBJ whole genome shotgun (WGS) entry which is preliminary data.</text>
</comment>
<dbReference type="PROSITE" id="PS51257">
    <property type="entry name" value="PROKAR_LIPOPROTEIN"/>
    <property type="match status" value="1"/>
</dbReference>
<gene>
    <name evidence="3" type="ORF">D3876_19770</name>
</gene>
<feature type="domain" description="DUF4136" evidence="2">
    <location>
        <begin position="51"/>
        <end position="188"/>
    </location>
</feature>
<evidence type="ECO:0000313" key="4">
    <source>
        <dbReference type="Proteomes" id="UP000286100"/>
    </source>
</evidence>
<dbReference type="Proteomes" id="UP000286100">
    <property type="component" value="Unassembled WGS sequence"/>
</dbReference>
<dbReference type="OrthoDB" id="7428103at2"/>
<keyword evidence="1" id="KW-0732">Signal</keyword>
<organism evidence="3 4">
    <name type="scientific">Sphingomonas cavernae</name>
    <dbReference type="NCBI Taxonomy" id="2320861"/>
    <lineage>
        <taxon>Bacteria</taxon>
        <taxon>Pseudomonadati</taxon>
        <taxon>Pseudomonadota</taxon>
        <taxon>Alphaproteobacteria</taxon>
        <taxon>Sphingomonadales</taxon>
        <taxon>Sphingomonadaceae</taxon>
        <taxon>Sphingomonas</taxon>
    </lineage>
</organism>
<dbReference type="AlphaFoldDB" id="A0A418W8A8"/>
<reference evidence="3 4" key="1">
    <citation type="submission" date="2018-09" db="EMBL/GenBank/DDBJ databases">
        <authorList>
            <person name="Zhu H."/>
        </authorList>
    </citation>
    <scope>NUCLEOTIDE SEQUENCE [LARGE SCALE GENOMIC DNA]</scope>
    <source>
        <strain evidence="3 4">K2R01-6</strain>
    </source>
</reference>
<keyword evidence="4" id="KW-1185">Reference proteome</keyword>
<evidence type="ECO:0000256" key="1">
    <source>
        <dbReference type="SAM" id="SignalP"/>
    </source>
</evidence>
<protein>
    <submittedName>
        <fullName evidence="3">DUF4136 domain-containing protein</fullName>
    </submittedName>
</protein>
<accession>A0A418W8A8</accession>
<dbReference type="EMBL" id="QYUM01000004">
    <property type="protein sequence ID" value="RJF86239.1"/>
    <property type="molecule type" value="Genomic_DNA"/>
</dbReference>
<sequence>MKVAEQLLKPLLIGSAFALAGCAASVPPVEVTRFHLNQQITPGTIAIDTSAPGVKSLEFTNYTNAVNAELQRLGFTPAAIGASDYIATVGVMRDTRQALAQRSPVSVGVGGGTGSYGGGVGVGVGFSFGGKPKDVVVYELHVQIKRRAAGDVIWEGRAQTEAKENAPAAQPGIAAGKLAAALFKDFPGRSGETISVP</sequence>
<evidence type="ECO:0000313" key="3">
    <source>
        <dbReference type="EMBL" id="RJF86239.1"/>
    </source>
</evidence>
<dbReference type="InterPro" id="IPR025411">
    <property type="entry name" value="DUF4136"/>
</dbReference>
<name>A0A418W8A8_9SPHN</name>